<evidence type="ECO:0000256" key="1">
    <source>
        <dbReference type="SAM" id="MobiDB-lite"/>
    </source>
</evidence>
<dbReference type="AlphaFoldDB" id="A0AAV6WNM1"/>
<evidence type="ECO:0000313" key="4">
    <source>
        <dbReference type="Proteomes" id="UP000826271"/>
    </source>
</evidence>
<organism evidence="3 4">
    <name type="scientific">Buddleja alternifolia</name>
    <dbReference type="NCBI Taxonomy" id="168488"/>
    <lineage>
        <taxon>Eukaryota</taxon>
        <taxon>Viridiplantae</taxon>
        <taxon>Streptophyta</taxon>
        <taxon>Embryophyta</taxon>
        <taxon>Tracheophyta</taxon>
        <taxon>Spermatophyta</taxon>
        <taxon>Magnoliopsida</taxon>
        <taxon>eudicotyledons</taxon>
        <taxon>Gunneridae</taxon>
        <taxon>Pentapetalae</taxon>
        <taxon>asterids</taxon>
        <taxon>lamiids</taxon>
        <taxon>Lamiales</taxon>
        <taxon>Scrophulariaceae</taxon>
        <taxon>Buddlejeae</taxon>
        <taxon>Buddleja</taxon>
    </lineage>
</organism>
<feature type="compositionally biased region" description="Basic residues" evidence="1">
    <location>
        <begin position="1"/>
        <end position="14"/>
    </location>
</feature>
<dbReference type="Proteomes" id="UP000826271">
    <property type="component" value="Unassembled WGS sequence"/>
</dbReference>
<name>A0AAV6WNM1_9LAMI</name>
<feature type="domain" description="KIB1-4 beta-propeller" evidence="2">
    <location>
        <begin position="119"/>
        <end position="366"/>
    </location>
</feature>
<gene>
    <name evidence="3" type="ORF">BUALT_Bualt15G0060300</name>
</gene>
<keyword evidence="4" id="KW-1185">Reference proteome</keyword>
<dbReference type="PANTHER" id="PTHR33127">
    <property type="entry name" value="TRANSMEMBRANE PROTEIN"/>
    <property type="match status" value="1"/>
</dbReference>
<feature type="region of interest" description="Disordered" evidence="1">
    <location>
        <begin position="376"/>
        <end position="396"/>
    </location>
</feature>
<feature type="region of interest" description="Disordered" evidence="1">
    <location>
        <begin position="1"/>
        <end position="26"/>
    </location>
</feature>
<accession>A0AAV6WNM1</accession>
<comment type="caution">
    <text evidence="3">The sequence shown here is derived from an EMBL/GenBank/DDBJ whole genome shotgun (WGS) entry which is preliminary data.</text>
</comment>
<sequence>MSRKTKSNRKIHLPIRKEATPSPRPWPNLPHQLITLISRQRTLMQNITSLGCVTKSWRSPPTQCRPDGKPRHSQLVEITGKKSPKNTHKSHSIDISFRSNYYSWYDTKKLLSYRRTPPQICFMGHSHGYIVAMEVNLSECCLWEPSTYSMYLGRWRYGYHLPPWDVNLPSKIATLSSKINDPIGCDVMVVTGISSPAFAFYRHRRGRLTQKEWILESCTLKEPYALNQYMQFTNAIGFEGKFYALSLQGSLVVIEDIDSCFIVTGIGGTRVVPGKTSRQFREYLIESNGEILLVFLISTKSIGLVEDVEVYRLDIGKLLWAKLNNLGDRTLFLEDECCMWVTSSKVGCRTNCIYFTHYRVDEWFVYEMETAQISPASGDGNWETTKLDEPMEDEPN</sequence>
<dbReference type="InterPro" id="IPR005174">
    <property type="entry name" value="KIB1-4_b-propeller"/>
</dbReference>
<reference evidence="3" key="1">
    <citation type="submission" date="2019-10" db="EMBL/GenBank/DDBJ databases">
        <authorList>
            <person name="Zhang R."/>
            <person name="Pan Y."/>
            <person name="Wang J."/>
            <person name="Ma R."/>
            <person name="Yu S."/>
        </authorList>
    </citation>
    <scope>NUCLEOTIDE SEQUENCE</scope>
    <source>
        <strain evidence="3">LA-IB0</strain>
        <tissue evidence="3">Leaf</tissue>
    </source>
</reference>
<proteinExistence type="predicted"/>
<dbReference type="Pfam" id="PF03478">
    <property type="entry name" value="Beta-prop_KIB1-4"/>
    <property type="match status" value="1"/>
</dbReference>
<dbReference type="EMBL" id="WHWC01000015">
    <property type="protein sequence ID" value="KAG8368580.1"/>
    <property type="molecule type" value="Genomic_DNA"/>
</dbReference>
<protein>
    <recommendedName>
        <fullName evidence="2">KIB1-4 beta-propeller domain-containing protein</fullName>
    </recommendedName>
</protein>
<dbReference type="PANTHER" id="PTHR33127:SF84">
    <property type="entry name" value="DUF295 DOMAIN-CONTAINING PROTEIN"/>
    <property type="match status" value="1"/>
</dbReference>
<evidence type="ECO:0000259" key="2">
    <source>
        <dbReference type="Pfam" id="PF03478"/>
    </source>
</evidence>
<evidence type="ECO:0000313" key="3">
    <source>
        <dbReference type="EMBL" id="KAG8368580.1"/>
    </source>
</evidence>